<proteinExistence type="predicted"/>
<sequence length="426" mass="47705">MHASPQVLSGVTQLRGFKTVNGKVPDSSDESTGAFVHSSLSAWDNIFKDDAIDRAGGVIAEYTPGEEELDAEALTKYEKNIKDDAFGLVKAEGSTETRIKRYEKQPVQTEMVMLAPPVFAEHRNAIQGIIENAIYGNVTGRAGKVPTDWRDNLDLLMEENQSISDYAQANEDADWLARAFTELLEQKVNQREGNIAPDALDYLNSGTAVFSTNVMAAIKQQLNLNIVTRDEFVGNDATLDTVAVLSHEFGHIKTALNVSEESIQNVKSGLGPNWNSVKMVISTLNKSAEPDKRTTHDRTFNTNLRFAWGQVLSEFYRSPQKVREDSELEKAIKILYNLLMSFEEYFNIEAVDNTISAGSDKKKRVSHGTERRTGLDLRIDMLEDMDKNLANHDRRLQPADMAKYVWISKLKSLIAKFIATFSDKFP</sequence>
<name>A0A1B7L5N1_9ENTR</name>
<dbReference type="AlphaFoldDB" id="A0A1B7L5N1"/>
<accession>A0A1B7L5N1</accession>
<protein>
    <submittedName>
        <fullName evidence="1">Uncharacterized protein</fullName>
    </submittedName>
</protein>
<gene>
    <name evidence="1" type="ORF">A9B99_20070</name>
</gene>
<evidence type="ECO:0000313" key="2">
    <source>
        <dbReference type="Proteomes" id="UP000078225"/>
    </source>
</evidence>
<organism evidence="1 2">
    <name type="scientific">Mangrovibacter phragmitis</name>
    <dbReference type="NCBI Taxonomy" id="1691903"/>
    <lineage>
        <taxon>Bacteria</taxon>
        <taxon>Pseudomonadati</taxon>
        <taxon>Pseudomonadota</taxon>
        <taxon>Gammaproteobacteria</taxon>
        <taxon>Enterobacterales</taxon>
        <taxon>Enterobacteriaceae</taxon>
        <taxon>Mangrovibacter</taxon>
    </lineage>
</organism>
<comment type="caution">
    <text evidence="1">The sequence shown here is derived from an EMBL/GenBank/DDBJ whole genome shotgun (WGS) entry which is preliminary data.</text>
</comment>
<dbReference type="EMBL" id="LYRP01000005">
    <property type="protein sequence ID" value="OAT77709.1"/>
    <property type="molecule type" value="Genomic_DNA"/>
</dbReference>
<keyword evidence="2" id="KW-1185">Reference proteome</keyword>
<reference evidence="2" key="1">
    <citation type="submission" date="2016-05" db="EMBL/GenBank/DDBJ databases">
        <authorList>
            <person name="Behera P."/>
            <person name="Vaishampayan P."/>
            <person name="Singh N."/>
            <person name="Raina V."/>
            <person name="Suar M."/>
            <person name="Pattnaik A."/>
            <person name="Rastogi G."/>
        </authorList>
    </citation>
    <scope>NUCLEOTIDE SEQUENCE [LARGE SCALE GENOMIC DNA]</scope>
    <source>
        <strain evidence="2">MP23</strain>
    </source>
</reference>
<dbReference type="Proteomes" id="UP000078225">
    <property type="component" value="Unassembled WGS sequence"/>
</dbReference>
<evidence type="ECO:0000313" key="1">
    <source>
        <dbReference type="EMBL" id="OAT77709.1"/>
    </source>
</evidence>